<reference evidence="3 4" key="1">
    <citation type="journal article" date="2021" name="Genome Biol.">
        <title>AFLAP: assembly-free linkage analysis pipeline using k-mers from genome sequencing data.</title>
        <authorList>
            <person name="Fletcher K."/>
            <person name="Zhang L."/>
            <person name="Gil J."/>
            <person name="Han R."/>
            <person name="Cavanaugh K."/>
            <person name="Michelmore R."/>
        </authorList>
    </citation>
    <scope>NUCLEOTIDE SEQUENCE [LARGE SCALE GENOMIC DNA]</scope>
    <source>
        <strain evidence="3 4">SF5</strain>
    </source>
</reference>
<dbReference type="GO" id="GO:0016787">
    <property type="term" value="F:hydrolase activity"/>
    <property type="evidence" value="ECO:0007669"/>
    <property type="project" value="UniProtKB-KW"/>
</dbReference>
<comment type="caution">
    <text evidence="3">The sequence shown here is derived from an EMBL/GenBank/DDBJ whole genome shotgun (WGS) entry which is preliminary data.</text>
</comment>
<dbReference type="GO" id="GO:0005634">
    <property type="term" value="C:nucleus"/>
    <property type="evidence" value="ECO:0007669"/>
    <property type="project" value="TreeGrafter"/>
</dbReference>
<keyword evidence="1" id="KW-0378">Hydrolase</keyword>
<dbReference type="InterPro" id="IPR029058">
    <property type="entry name" value="AB_hydrolase_fold"/>
</dbReference>
<dbReference type="AlphaFoldDB" id="A0A976ILK3"/>
<dbReference type="RefSeq" id="XP_067823582.1">
    <property type="nucleotide sequence ID" value="XM_067966630.1"/>
</dbReference>
<dbReference type="OrthoDB" id="414698at2759"/>
<evidence type="ECO:0000256" key="1">
    <source>
        <dbReference type="ARBA" id="ARBA00022801"/>
    </source>
</evidence>
<protein>
    <recommendedName>
        <fullName evidence="2">Serine hydrolase domain-containing protein</fullName>
    </recommendedName>
</protein>
<organism evidence="3 4">
    <name type="scientific">Bremia lactucae</name>
    <name type="common">Lettuce downy mildew</name>
    <dbReference type="NCBI Taxonomy" id="4779"/>
    <lineage>
        <taxon>Eukaryota</taxon>
        <taxon>Sar</taxon>
        <taxon>Stramenopiles</taxon>
        <taxon>Oomycota</taxon>
        <taxon>Peronosporomycetes</taxon>
        <taxon>Peronosporales</taxon>
        <taxon>Peronosporaceae</taxon>
        <taxon>Bremia</taxon>
    </lineage>
</organism>
<dbReference type="Proteomes" id="UP000294530">
    <property type="component" value="Unassembled WGS sequence"/>
</dbReference>
<dbReference type="Gene3D" id="3.40.50.1820">
    <property type="entry name" value="alpha/beta hydrolase"/>
    <property type="match status" value="1"/>
</dbReference>
<evidence type="ECO:0000313" key="4">
    <source>
        <dbReference type="Proteomes" id="UP000294530"/>
    </source>
</evidence>
<dbReference type="InterPro" id="IPR005645">
    <property type="entry name" value="FSH-like_dom"/>
</dbReference>
<dbReference type="GeneID" id="94352301"/>
<evidence type="ECO:0000259" key="2">
    <source>
        <dbReference type="Pfam" id="PF03959"/>
    </source>
</evidence>
<feature type="domain" description="Serine hydrolase" evidence="2">
    <location>
        <begin position="6"/>
        <end position="195"/>
    </location>
</feature>
<dbReference type="EMBL" id="SHOA02000028">
    <property type="protein sequence ID" value="TDH74084.1"/>
    <property type="molecule type" value="Genomic_DNA"/>
</dbReference>
<accession>A0A976ILK3</accession>
<dbReference type="PANTHER" id="PTHR48070:SF6">
    <property type="entry name" value="ESTERASE OVCA2"/>
    <property type="match status" value="1"/>
</dbReference>
<dbReference type="GO" id="GO:0005737">
    <property type="term" value="C:cytoplasm"/>
    <property type="evidence" value="ECO:0007669"/>
    <property type="project" value="TreeGrafter"/>
</dbReference>
<proteinExistence type="predicted"/>
<dbReference type="SUPFAM" id="SSF53474">
    <property type="entry name" value="alpha/beta-Hydrolases"/>
    <property type="match status" value="1"/>
</dbReference>
<keyword evidence="4" id="KW-1185">Reference proteome</keyword>
<dbReference type="PANTHER" id="PTHR48070">
    <property type="entry name" value="ESTERASE OVCA2"/>
    <property type="match status" value="1"/>
</dbReference>
<name>A0A976ILK3_BRELC</name>
<dbReference type="KEGG" id="blac:94352301"/>
<evidence type="ECO:0000313" key="3">
    <source>
        <dbReference type="EMBL" id="TDH74084.1"/>
    </source>
</evidence>
<dbReference type="Pfam" id="PF03959">
    <property type="entry name" value="FSH1"/>
    <property type="match status" value="1"/>
</dbReference>
<dbReference type="InterPro" id="IPR050593">
    <property type="entry name" value="LovG"/>
</dbReference>
<sequence>MSHKSRTLRLLCLHGMYQDASTFAGKIMPLRCDNMNVEFVCIDGPFTVVPPIVKRTKGERTRVVSSKTGIKNEFRAWWRQQGPHQNDRCGSMYERNVLISFLREKLAEAGNLDGVLGFSQGASLAAWMCSEQARAELNWSPKLAVLIGSYLSSPLYSLDTGILPNMVSLHLFGANDYVIAASKSQQVMNIFKDQEVGTALKC</sequence>
<gene>
    <name evidence="3" type="ORF">CCR75_008578</name>
</gene>